<dbReference type="PRINTS" id="PR00313">
    <property type="entry name" value="CABNDNGRPT"/>
</dbReference>
<name>A0A1V0UER8_STRVN</name>
<accession>A0A1V0UER8</accession>
<dbReference type="InterPro" id="IPR050557">
    <property type="entry name" value="RTX_toxin/Mannuronan_C5-epim"/>
</dbReference>
<dbReference type="OrthoDB" id="4323817at2"/>
<dbReference type="Gene3D" id="2.150.10.10">
    <property type="entry name" value="Serralysin-like metalloprotease, C-terminal"/>
    <property type="match status" value="2"/>
</dbReference>
<evidence type="ECO:0000256" key="1">
    <source>
        <dbReference type="ARBA" id="ARBA00004613"/>
    </source>
</evidence>
<dbReference type="AlphaFoldDB" id="A0A1V0UER8"/>
<dbReference type="STRING" id="1935.B1H20_21160"/>
<feature type="region of interest" description="Disordered" evidence="3">
    <location>
        <begin position="232"/>
        <end position="258"/>
    </location>
</feature>
<evidence type="ECO:0000313" key="6">
    <source>
        <dbReference type="Proteomes" id="UP000192445"/>
    </source>
</evidence>
<reference evidence="5 6" key="1">
    <citation type="submission" date="2017-03" db="EMBL/GenBank/DDBJ databases">
        <title>Complete Genome Sequence of a natural compounds producer, Streptomyces violaceus S21.</title>
        <authorList>
            <person name="Zhong C."/>
            <person name="Zhao Z."/>
            <person name="Fu J."/>
            <person name="Zong G."/>
            <person name="Qin R."/>
            <person name="Cao G."/>
        </authorList>
    </citation>
    <scope>NUCLEOTIDE SEQUENCE [LARGE SCALE GENOMIC DNA]</scope>
    <source>
        <strain evidence="5 6">S21</strain>
    </source>
</reference>
<sequence length="258" mass="26288">MPRHRVTARAAVVALLATGLAASPAAAAPAAGSGGKARVGADWAKQSITFTAAPGQVNDLHVVPMDQGDGVRRIGFRDAVPLQPGDHCTYLEPGVETYVVCELPTGGARPDRIDVFLGDGDDEIATSDPGVHTVSGGPGDDTLHAHTAHTVRGDEGDDMVMGRVVLDGGDGMDHLMGDDGDQRMYGGRGDDMIEGYGGRDLVYAGSGDDHVMGGDGDDILLGGPGNDMLHGEAGNDLIVGGSGKDKTDGGPGRNIVLS</sequence>
<dbReference type="PANTHER" id="PTHR38340">
    <property type="entry name" value="S-LAYER PROTEIN"/>
    <property type="match status" value="1"/>
</dbReference>
<evidence type="ECO:0000256" key="4">
    <source>
        <dbReference type="SAM" id="SignalP"/>
    </source>
</evidence>
<dbReference type="PANTHER" id="PTHR38340:SF1">
    <property type="entry name" value="S-LAYER PROTEIN"/>
    <property type="match status" value="1"/>
</dbReference>
<dbReference type="Proteomes" id="UP000192445">
    <property type="component" value="Chromosome"/>
</dbReference>
<dbReference type="EMBL" id="CP020570">
    <property type="protein sequence ID" value="ARF63606.1"/>
    <property type="molecule type" value="Genomic_DNA"/>
</dbReference>
<dbReference type="PROSITE" id="PS00330">
    <property type="entry name" value="HEMOLYSIN_CALCIUM"/>
    <property type="match status" value="1"/>
</dbReference>
<dbReference type="GO" id="GO:0005576">
    <property type="term" value="C:extracellular region"/>
    <property type="evidence" value="ECO:0007669"/>
    <property type="project" value="UniProtKB-SubCell"/>
</dbReference>
<dbReference type="RefSeq" id="WP_030299378.1">
    <property type="nucleotide sequence ID" value="NZ_CP020570.1"/>
</dbReference>
<proteinExistence type="predicted"/>
<evidence type="ECO:0000313" key="5">
    <source>
        <dbReference type="EMBL" id="ARF63606.1"/>
    </source>
</evidence>
<evidence type="ECO:0000256" key="3">
    <source>
        <dbReference type="SAM" id="MobiDB-lite"/>
    </source>
</evidence>
<dbReference type="Pfam" id="PF00353">
    <property type="entry name" value="HemolysinCabind"/>
    <property type="match status" value="3"/>
</dbReference>
<protein>
    <submittedName>
        <fullName evidence="5">Hemolysin-type calcium-binding protein</fullName>
    </submittedName>
</protein>
<dbReference type="InterPro" id="IPR001343">
    <property type="entry name" value="Hemolysn_Ca-bd"/>
</dbReference>
<dbReference type="InterPro" id="IPR018511">
    <property type="entry name" value="Hemolysin-typ_Ca-bd_CS"/>
</dbReference>
<evidence type="ECO:0000256" key="2">
    <source>
        <dbReference type="ARBA" id="ARBA00022525"/>
    </source>
</evidence>
<feature type="chain" id="PRO_5010715693" evidence="4">
    <location>
        <begin position="28"/>
        <end position="258"/>
    </location>
</feature>
<dbReference type="SUPFAM" id="SSF51120">
    <property type="entry name" value="beta-Roll"/>
    <property type="match status" value="1"/>
</dbReference>
<dbReference type="GO" id="GO:0005509">
    <property type="term" value="F:calcium ion binding"/>
    <property type="evidence" value="ECO:0007669"/>
    <property type="project" value="InterPro"/>
</dbReference>
<keyword evidence="4" id="KW-0732">Signal</keyword>
<organism evidence="5 6">
    <name type="scientific">Streptomyces violaceoruber</name>
    <dbReference type="NCBI Taxonomy" id="1935"/>
    <lineage>
        <taxon>Bacteria</taxon>
        <taxon>Bacillati</taxon>
        <taxon>Actinomycetota</taxon>
        <taxon>Actinomycetes</taxon>
        <taxon>Kitasatosporales</taxon>
        <taxon>Streptomycetaceae</taxon>
        <taxon>Streptomyces</taxon>
        <taxon>Streptomyces violaceoruber group</taxon>
    </lineage>
</organism>
<dbReference type="InterPro" id="IPR011049">
    <property type="entry name" value="Serralysin-like_metalloprot_C"/>
</dbReference>
<comment type="subcellular location">
    <subcellularLocation>
        <location evidence="1">Secreted</location>
    </subcellularLocation>
</comment>
<keyword evidence="2" id="KW-0964">Secreted</keyword>
<dbReference type="KEGG" id="svu:B1H20_21160"/>
<gene>
    <name evidence="5" type="ORF">B1H20_21160</name>
</gene>
<feature type="signal peptide" evidence="4">
    <location>
        <begin position="1"/>
        <end position="27"/>
    </location>
</feature>